<proteinExistence type="predicted"/>
<protein>
    <submittedName>
        <fullName evidence="2">Uncharacterized protein</fullName>
    </submittedName>
</protein>
<evidence type="ECO:0000313" key="3">
    <source>
        <dbReference type="EMBL" id="KAK7002074.1"/>
    </source>
</evidence>
<evidence type="ECO:0000313" key="4">
    <source>
        <dbReference type="Proteomes" id="UP001362999"/>
    </source>
</evidence>
<comment type="caution">
    <text evidence="2">The sequence shown here is derived from an EMBL/GenBank/DDBJ whole genome shotgun (WGS) entry which is preliminary data.</text>
</comment>
<feature type="region of interest" description="Disordered" evidence="1">
    <location>
        <begin position="24"/>
        <end position="107"/>
    </location>
</feature>
<feature type="compositionally biased region" description="Polar residues" evidence="1">
    <location>
        <begin position="69"/>
        <end position="88"/>
    </location>
</feature>
<keyword evidence="4" id="KW-1185">Reference proteome</keyword>
<reference evidence="2 4" key="1">
    <citation type="journal article" date="2024" name="J Genomics">
        <title>Draft genome sequencing and assembly of Favolaschia claudopus CIRM-BRFM 2984 isolated from oak limbs.</title>
        <authorList>
            <person name="Navarro D."/>
            <person name="Drula E."/>
            <person name="Chaduli D."/>
            <person name="Cazenave R."/>
            <person name="Ahrendt S."/>
            <person name="Wang J."/>
            <person name="Lipzen A."/>
            <person name="Daum C."/>
            <person name="Barry K."/>
            <person name="Grigoriev I.V."/>
            <person name="Favel A."/>
            <person name="Rosso M.N."/>
            <person name="Martin F."/>
        </authorList>
    </citation>
    <scope>NUCLEOTIDE SEQUENCE [LARGE SCALE GENOMIC DNA]</scope>
    <source>
        <strain evidence="2 4">CIRM-BRFM 2984</strain>
    </source>
</reference>
<organism evidence="2 4">
    <name type="scientific">Favolaschia claudopus</name>
    <dbReference type="NCBI Taxonomy" id="2862362"/>
    <lineage>
        <taxon>Eukaryota</taxon>
        <taxon>Fungi</taxon>
        <taxon>Dikarya</taxon>
        <taxon>Basidiomycota</taxon>
        <taxon>Agaricomycotina</taxon>
        <taxon>Agaricomycetes</taxon>
        <taxon>Agaricomycetidae</taxon>
        <taxon>Agaricales</taxon>
        <taxon>Marasmiineae</taxon>
        <taxon>Mycenaceae</taxon>
        <taxon>Favolaschia</taxon>
    </lineage>
</organism>
<dbReference type="Proteomes" id="UP001362999">
    <property type="component" value="Unassembled WGS sequence"/>
</dbReference>
<accession>A0AAV9YZC7</accession>
<feature type="compositionally biased region" description="Basic and acidic residues" evidence="1">
    <location>
        <begin position="24"/>
        <end position="68"/>
    </location>
</feature>
<dbReference type="EMBL" id="JAWWNJ010000277">
    <property type="protein sequence ID" value="KAK6966411.1"/>
    <property type="molecule type" value="Genomic_DNA"/>
</dbReference>
<name>A0AAV9YZC7_9AGAR</name>
<evidence type="ECO:0000313" key="2">
    <source>
        <dbReference type="EMBL" id="KAK6966411.1"/>
    </source>
</evidence>
<evidence type="ECO:0000256" key="1">
    <source>
        <dbReference type="SAM" id="MobiDB-lite"/>
    </source>
</evidence>
<gene>
    <name evidence="3" type="ORF">R3P38DRAFT_2795085</name>
    <name evidence="2" type="ORF">R3P38DRAFT_2816348</name>
</gene>
<dbReference type="AlphaFoldDB" id="A0AAV9YZC7"/>
<dbReference type="EMBL" id="JAWWNJ010000080">
    <property type="protein sequence ID" value="KAK7002074.1"/>
    <property type="molecule type" value="Genomic_DNA"/>
</dbReference>
<sequence>MHKYEDGCEHVRDYAVLKHEKFTTEQHTEKDTKLDDSCHTEHGSRRLRAAHTEEEAQRLQRPVTEHANRISTAAQRHTCEMGTTTQRLQRPATGHANRKGTAAQRRTGKIGAAAQRHASEMGTTTQRYAGNNTAPGNSGVRVAAARNGACERNIEHCRVRIAAYRLESSQFEPEDKTTAKENVEAKWITYRTILGWGQTAAQRHKIIWHGGTK</sequence>